<gene>
    <name evidence="1" type="ORF">CSA56_03995</name>
</gene>
<evidence type="ECO:0000313" key="1">
    <source>
        <dbReference type="EMBL" id="PIE35516.1"/>
    </source>
</evidence>
<name>A0A2G6KIL7_9BACT</name>
<reference evidence="1 2" key="1">
    <citation type="submission" date="2017-10" db="EMBL/GenBank/DDBJ databases">
        <title>Novel microbial diversity and functional potential in the marine mammal oral microbiome.</title>
        <authorList>
            <person name="Dudek N.K."/>
            <person name="Sun C.L."/>
            <person name="Burstein D."/>
            <person name="Kantor R.S."/>
            <person name="Aliaga Goltsman D.S."/>
            <person name="Bik E.M."/>
            <person name="Thomas B.C."/>
            <person name="Banfield J.F."/>
            <person name="Relman D.A."/>
        </authorList>
    </citation>
    <scope>NUCLEOTIDE SEQUENCE [LARGE SCALE GENOMIC DNA]</scope>
    <source>
        <strain evidence="1">DOLJORAL78_47_16</strain>
    </source>
</reference>
<accession>A0A2G6KIL7</accession>
<dbReference type="EMBL" id="PDSK01000041">
    <property type="protein sequence ID" value="PIE35516.1"/>
    <property type="molecule type" value="Genomic_DNA"/>
</dbReference>
<organism evidence="1 2">
    <name type="scientific">candidate division KSB3 bacterium</name>
    <dbReference type="NCBI Taxonomy" id="2044937"/>
    <lineage>
        <taxon>Bacteria</taxon>
        <taxon>candidate division KSB3</taxon>
    </lineage>
</organism>
<dbReference type="Proteomes" id="UP000230821">
    <property type="component" value="Unassembled WGS sequence"/>
</dbReference>
<sequence>MLNVYRQFEQKGDDETMHWLENIYEDNYVVEMSSLPCPYRDRECIGKVLSMSQDHIIIETDDGQRIRWEDGKLLSIPEDLFL</sequence>
<proteinExistence type="predicted"/>
<evidence type="ECO:0000313" key="2">
    <source>
        <dbReference type="Proteomes" id="UP000230821"/>
    </source>
</evidence>
<dbReference type="AlphaFoldDB" id="A0A2G6KIL7"/>
<comment type="caution">
    <text evidence="1">The sequence shown here is derived from an EMBL/GenBank/DDBJ whole genome shotgun (WGS) entry which is preliminary data.</text>
</comment>
<protein>
    <submittedName>
        <fullName evidence="1">Uncharacterized protein</fullName>
    </submittedName>
</protein>